<keyword evidence="14" id="KW-1185">Reference proteome</keyword>
<comment type="subunit">
    <text evidence="11">Part of an enzyme complex containing four subunits: a flavoprotein, an iron-sulfur protein, plus two membrane-anchoring proteins, SdhC and SdhD. The complex can form homotrimers.</text>
</comment>
<dbReference type="GO" id="GO:0005886">
    <property type="term" value="C:plasma membrane"/>
    <property type="evidence" value="ECO:0007669"/>
    <property type="project" value="TreeGrafter"/>
</dbReference>
<evidence type="ECO:0000256" key="5">
    <source>
        <dbReference type="ARBA" id="ARBA00022617"/>
    </source>
</evidence>
<dbReference type="InterPro" id="IPR014314">
    <property type="entry name" value="Succ_DH_cytb556"/>
</dbReference>
<dbReference type="InterPro" id="IPR018495">
    <property type="entry name" value="Succ_DH_cyt_bsu_CS"/>
</dbReference>
<dbReference type="Pfam" id="PF01127">
    <property type="entry name" value="Sdh_cyt"/>
    <property type="match status" value="1"/>
</dbReference>
<comment type="caution">
    <text evidence="13">The sequence shown here is derived from an EMBL/GenBank/DDBJ whole genome shotgun (WGS) entry which is preliminary data.</text>
</comment>
<dbReference type="Gene3D" id="1.20.1300.10">
    <property type="entry name" value="Fumarate reductase/succinate dehydrogenase, transmembrane subunit"/>
    <property type="match status" value="1"/>
</dbReference>
<dbReference type="AlphaFoldDB" id="F3L4S7"/>
<evidence type="ECO:0000256" key="2">
    <source>
        <dbReference type="ARBA" id="ARBA00004141"/>
    </source>
</evidence>
<dbReference type="GO" id="GO:0046872">
    <property type="term" value="F:metal ion binding"/>
    <property type="evidence" value="ECO:0007669"/>
    <property type="project" value="UniProtKB-KW"/>
</dbReference>
<dbReference type="PANTHER" id="PTHR10978">
    <property type="entry name" value="SUCCINATE DEHYDROGENASE CYTOCHROME B560 SUBUNIT"/>
    <property type="match status" value="1"/>
</dbReference>
<name>F3L4S7_9GAMM</name>
<comment type="subcellular location">
    <subcellularLocation>
        <location evidence="2">Membrane</location>
        <topology evidence="2">Multi-pass membrane protein</topology>
    </subcellularLocation>
</comment>
<sequence length="124" mass="13253">MKDTRPVNLDIATIKLPITAYASILHRISGVFLFVAIGVMIYALDLSLSSAEGFASVGAALDSLFAKLVVWAVLSGLIYHSVAGVKHLIMDMGYGETYEGGVFGSRITFLVSAVMIALAGLWVW</sequence>
<evidence type="ECO:0000256" key="8">
    <source>
        <dbReference type="ARBA" id="ARBA00022989"/>
    </source>
</evidence>
<evidence type="ECO:0000256" key="7">
    <source>
        <dbReference type="ARBA" id="ARBA00022723"/>
    </source>
</evidence>
<reference evidence="13 14" key="1">
    <citation type="journal article" date="2011" name="J. Bacteriol.">
        <title>Genome sequence of strain IMCC3088, a proteorhodopsin-containing marine bacterium belonging to the OM60/NOR5 clade.</title>
        <authorList>
            <person name="Jang Y."/>
            <person name="Oh H.M."/>
            <person name="Kang I."/>
            <person name="Lee K."/>
            <person name="Yang S.J."/>
            <person name="Cho J.C."/>
        </authorList>
    </citation>
    <scope>NUCLEOTIDE SEQUENCE [LARGE SCALE GENOMIC DNA]</scope>
    <source>
        <strain evidence="13 14">IMCC3088</strain>
    </source>
</reference>
<feature type="binding site" description="axial binding residue" evidence="12">
    <location>
        <position position="80"/>
    </location>
    <ligand>
        <name>heme</name>
        <dbReference type="ChEBI" id="CHEBI:30413"/>
        <note>ligand shared with second transmembrane subunit</note>
    </ligand>
    <ligandPart>
        <name>Fe</name>
        <dbReference type="ChEBI" id="CHEBI:18248"/>
    </ligandPart>
</feature>
<dbReference type="GO" id="GO:0009055">
    <property type="term" value="F:electron transfer activity"/>
    <property type="evidence" value="ECO:0007669"/>
    <property type="project" value="InterPro"/>
</dbReference>
<dbReference type="PROSITE" id="PS01000">
    <property type="entry name" value="SDH_CYT_1"/>
    <property type="match status" value="1"/>
</dbReference>
<dbReference type="SUPFAM" id="SSF81343">
    <property type="entry name" value="Fumarate reductase respiratory complex transmembrane subunits"/>
    <property type="match status" value="1"/>
</dbReference>
<keyword evidence="5 12" id="KW-0349">Heme</keyword>
<evidence type="ECO:0000256" key="10">
    <source>
        <dbReference type="ARBA" id="ARBA00023136"/>
    </source>
</evidence>
<evidence type="ECO:0000256" key="3">
    <source>
        <dbReference type="ARBA" id="ARBA00007244"/>
    </source>
</evidence>
<evidence type="ECO:0000256" key="12">
    <source>
        <dbReference type="PIRSR" id="PIRSR000178-1"/>
    </source>
</evidence>
<dbReference type="InterPro" id="IPR034804">
    <property type="entry name" value="SQR/QFR_C/D"/>
</dbReference>
<dbReference type="STRING" id="2518989.IMCC3088_2678"/>
<accession>F3L4S7</accession>
<protein>
    <recommendedName>
        <fullName evidence="4">Succinate dehydrogenase cytochrome b556 subunit</fullName>
    </recommendedName>
</protein>
<keyword evidence="9 12" id="KW-0408">Iron</keyword>
<evidence type="ECO:0000313" key="13">
    <source>
        <dbReference type="EMBL" id="EGG28661.1"/>
    </source>
</evidence>
<evidence type="ECO:0000256" key="9">
    <source>
        <dbReference type="ARBA" id="ARBA00023004"/>
    </source>
</evidence>
<dbReference type="GO" id="GO:0006099">
    <property type="term" value="P:tricarboxylic acid cycle"/>
    <property type="evidence" value="ECO:0007669"/>
    <property type="project" value="InterPro"/>
</dbReference>
<keyword evidence="6" id="KW-0812">Transmembrane</keyword>
<dbReference type="PANTHER" id="PTHR10978:SF5">
    <property type="entry name" value="SUCCINATE DEHYDROGENASE CYTOCHROME B560 SUBUNIT, MITOCHONDRIAL"/>
    <property type="match status" value="1"/>
</dbReference>
<dbReference type="RefSeq" id="WP_009576836.1">
    <property type="nucleotide sequence ID" value="NZ_AEIG01000087.1"/>
</dbReference>
<dbReference type="Proteomes" id="UP000005615">
    <property type="component" value="Unassembled WGS sequence"/>
</dbReference>
<dbReference type="PIRSF" id="PIRSF000178">
    <property type="entry name" value="SDH_cyt_b560"/>
    <property type="match status" value="1"/>
</dbReference>
<organism evidence="13 14">
    <name type="scientific">Aequoribacter fuscus</name>
    <dbReference type="NCBI Taxonomy" id="2518989"/>
    <lineage>
        <taxon>Bacteria</taxon>
        <taxon>Pseudomonadati</taxon>
        <taxon>Pseudomonadota</taxon>
        <taxon>Gammaproteobacteria</taxon>
        <taxon>Cellvibrionales</taxon>
        <taxon>Halieaceae</taxon>
        <taxon>Aequoribacter</taxon>
    </lineage>
</organism>
<dbReference type="EMBL" id="AEIG01000087">
    <property type="protein sequence ID" value="EGG28661.1"/>
    <property type="molecule type" value="Genomic_DNA"/>
</dbReference>
<dbReference type="eggNOG" id="COG2009">
    <property type="taxonomic scope" value="Bacteria"/>
</dbReference>
<evidence type="ECO:0000256" key="4">
    <source>
        <dbReference type="ARBA" id="ARBA00020076"/>
    </source>
</evidence>
<keyword evidence="8" id="KW-1133">Transmembrane helix</keyword>
<dbReference type="OrthoDB" id="9799441at2"/>
<gene>
    <name evidence="13" type="ORF">IMCC3088_2678</name>
</gene>
<dbReference type="InterPro" id="IPR000701">
    <property type="entry name" value="SuccDH_FuR_B_TM-su"/>
</dbReference>
<comment type="similarity">
    <text evidence="3">Belongs to the cytochrome b560 family.</text>
</comment>
<evidence type="ECO:0000256" key="6">
    <source>
        <dbReference type="ARBA" id="ARBA00022692"/>
    </source>
</evidence>
<evidence type="ECO:0000256" key="11">
    <source>
        <dbReference type="ARBA" id="ARBA00025912"/>
    </source>
</evidence>
<evidence type="ECO:0000256" key="1">
    <source>
        <dbReference type="ARBA" id="ARBA00004050"/>
    </source>
</evidence>
<keyword evidence="7 12" id="KW-0479">Metal-binding</keyword>
<keyword evidence="10" id="KW-0472">Membrane</keyword>
<proteinExistence type="inferred from homology"/>
<dbReference type="NCBIfam" id="TIGR02970">
    <property type="entry name" value="succ_dehyd_cytB"/>
    <property type="match status" value="1"/>
</dbReference>
<comment type="cofactor">
    <cofactor evidence="12">
        <name>heme</name>
        <dbReference type="ChEBI" id="CHEBI:30413"/>
    </cofactor>
    <text evidence="12">The heme is bound between the two transmembrane subunits.</text>
</comment>
<comment type="function">
    <text evidence="1">Membrane-anchoring subunit of succinate dehydrogenase (SDH).</text>
</comment>
<evidence type="ECO:0000313" key="14">
    <source>
        <dbReference type="Proteomes" id="UP000005615"/>
    </source>
</evidence>
<dbReference type="CDD" id="cd03499">
    <property type="entry name" value="SQR_TypeC_SdhC"/>
    <property type="match status" value="1"/>
</dbReference>